<evidence type="ECO:0000313" key="5">
    <source>
        <dbReference type="Proteomes" id="UP000824469"/>
    </source>
</evidence>
<evidence type="ECO:0000256" key="1">
    <source>
        <dbReference type="ARBA" id="ARBA00009717"/>
    </source>
</evidence>
<dbReference type="PANTHER" id="PTHR31956">
    <property type="entry name" value="NON-SPECIFIC PHOSPHOLIPASE C4-RELATED"/>
    <property type="match status" value="1"/>
</dbReference>
<dbReference type="PANTHER" id="PTHR31956:SF2">
    <property type="entry name" value="NON-SPECIFIC PHOSPHOLIPASE C6"/>
    <property type="match status" value="1"/>
</dbReference>
<accession>A0AA38CLC5</accession>
<evidence type="ECO:0000256" key="2">
    <source>
        <dbReference type="ARBA" id="ARBA00022801"/>
    </source>
</evidence>
<reference evidence="4 5" key="1">
    <citation type="journal article" date="2021" name="Nat. Plants">
        <title>The Taxus genome provides insights into paclitaxel biosynthesis.</title>
        <authorList>
            <person name="Xiong X."/>
            <person name="Gou J."/>
            <person name="Liao Q."/>
            <person name="Li Y."/>
            <person name="Zhou Q."/>
            <person name="Bi G."/>
            <person name="Li C."/>
            <person name="Du R."/>
            <person name="Wang X."/>
            <person name="Sun T."/>
            <person name="Guo L."/>
            <person name="Liang H."/>
            <person name="Lu P."/>
            <person name="Wu Y."/>
            <person name="Zhang Z."/>
            <person name="Ro D.K."/>
            <person name="Shang Y."/>
            <person name="Huang S."/>
            <person name="Yan J."/>
        </authorList>
    </citation>
    <scope>NUCLEOTIDE SEQUENCE [LARGE SCALE GENOMIC DNA]</scope>
    <source>
        <strain evidence="4">Ta-2019</strain>
    </source>
</reference>
<keyword evidence="3" id="KW-0732">Signal</keyword>
<dbReference type="GO" id="GO:0009395">
    <property type="term" value="P:phospholipid catabolic process"/>
    <property type="evidence" value="ECO:0007669"/>
    <property type="project" value="TreeGrafter"/>
</dbReference>
<dbReference type="GO" id="GO:0042578">
    <property type="term" value="F:phosphoric ester hydrolase activity"/>
    <property type="evidence" value="ECO:0007669"/>
    <property type="project" value="UniProtKB-ARBA"/>
</dbReference>
<dbReference type="Proteomes" id="UP000824469">
    <property type="component" value="Unassembled WGS sequence"/>
</dbReference>
<dbReference type="FunFam" id="3.40.720.10:FF:000011">
    <property type="entry name" value="Non-specific phospholipase C1"/>
    <property type="match status" value="1"/>
</dbReference>
<protein>
    <submittedName>
        <fullName evidence="4">Uncharacterized protein</fullName>
    </submittedName>
</protein>
<dbReference type="OMA" id="GWMKQGI"/>
<evidence type="ECO:0000313" key="4">
    <source>
        <dbReference type="EMBL" id="KAH9300988.1"/>
    </source>
</evidence>
<dbReference type="SUPFAM" id="SSF53649">
    <property type="entry name" value="Alkaline phosphatase-like"/>
    <property type="match status" value="1"/>
</dbReference>
<comment type="similarity">
    <text evidence="1">Belongs to the bacterial phospholipase C family.</text>
</comment>
<keyword evidence="2" id="KW-0378">Hydrolase</keyword>
<dbReference type="AlphaFoldDB" id="A0AA38CLC5"/>
<evidence type="ECO:0000256" key="3">
    <source>
        <dbReference type="SAM" id="SignalP"/>
    </source>
</evidence>
<dbReference type="Pfam" id="PF04185">
    <property type="entry name" value="Phosphoesterase"/>
    <property type="match status" value="1"/>
</dbReference>
<feature type="signal peptide" evidence="3">
    <location>
        <begin position="1"/>
        <end position="30"/>
    </location>
</feature>
<keyword evidence="5" id="KW-1185">Reference proteome</keyword>
<dbReference type="EMBL" id="JAHRHJ020000009">
    <property type="protein sequence ID" value="KAH9300988.1"/>
    <property type="molecule type" value="Genomic_DNA"/>
</dbReference>
<organism evidence="4 5">
    <name type="scientific">Taxus chinensis</name>
    <name type="common">Chinese yew</name>
    <name type="synonym">Taxus wallichiana var. chinensis</name>
    <dbReference type="NCBI Taxonomy" id="29808"/>
    <lineage>
        <taxon>Eukaryota</taxon>
        <taxon>Viridiplantae</taxon>
        <taxon>Streptophyta</taxon>
        <taxon>Embryophyta</taxon>
        <taxon>Tracheophyta</taxon>
        <taxon>Spermatophyta</taxon>
        <taxon>Pinopsida</taxon>
        <taxon>Pinidae</taxon>
        <taxon>Conifers II</taxon>
        <taxon>Cupressales</taxon>
        <taxon>Taxaceae</taxon>
        <taxon>Taxus</taxon>
    </lineage>
</organism>
<sequence>MEEFRRNQAVKSFTTLLFAALVLMAPTARGIDGPIKTIVVLVMENRSFDHMLGWMKRLNSEIEGVTGRESNPESTANQSSPRVYFKDDADFVDPDPGHTFEAVREQVFGSNRTTANPPPMNGFVQNALSISRNLSQTVMKGLKPELIPVYTELIKEFALFDRWFSSLPGPTHPNRLFVYSGTSHGATSHIAKQLAVGYPQKTLFESLHESGLSFGIYYQNIPATLFYRNMRKLRYVPKFHHYGLKFKRHARKGKLPNLTVIEPRYFDLKLFPANDDHPAHDLANGQKLVKEVYESLRKSPQWNETLFVVTYDEHGGFYDHVPTPVREVPSPDGIVGPHPYFFTFDRLGVRVPTIMISPWINKGTVVHGPSGPTPTSEYEHSSIPATVKKMFNLSSNYLTHRDTWAGTFESVLNVRGSPRTDCPVVLPEVMALRETPPNEEGKLSEFQKEMVQLAAVINGDHILKSYPDEIANRMNVREANAYVEDAMSRFVEASMEAMEMGAPDSTIVDMRPSLTSRNP</sequence>
<dbReference type="InterPro" id="IPR007312">
    <property type="entry name" value="Phosphoesterase"/>
</dbReference>
<gene>
    <name evidence="4" type="ORF">KI387_012571</name>
</gene>
<comment type="caution">
    <text evidence="4">The sequence shown here is derived from an EMBL/GenBank/DDBJ whole genome shotgun (WGS) entry which is preliminary data.</text>
</comment>
<proteinExistence type="inferred from homology"/>
<feature type="chain" id="PRO_5041310502" evidence="3">
    <location>
        <begin position="31"/>
        <end position="519"/>
    </location>
</feature>
<name>A0AA38CLC5_TAXCH</name>
<dbReference type="Gene3D" id="3.40.720.10">
    <property type="entry name" value="Alkaline Phosphatase, subunit A"/>
    <property type="match status" value="2"/>
</dbReference>
<dbReference type="InterPro" id="IPR017850">
    <property type="entry name" value="Alkaline_phosphatase_core_sf"/>
</dbReference>